<accession>A0A1M6J7T6</accession>
<dbReference type="PANTHER" id="PTHR43639:SF1">
    <property type="entry name" value="SHORT-CHAIN DEHYDROGENASE_REDUCTASE FAMILY PROTEIN"/>
    <property type="match status" value="1"/>
</dbReference>
<dbReference type="PANTHER" id="PTHR43639">
    <property type="entry name" value="OXIDOREDUCTASE, SHORT-CHAIN DEHYDROGENASE/REDUCTASE FAMILY (AFU_ORTHOLOGUE AFUA_5G02870)"/>
    <property type="match status" value="1"/>
</dbReference>
<dbReference type="InterPro" id="IPR002347">
    <property type="entry name" value="SDR_fam"/>
</dbReference>
<dbReference type="SUPFAM" id="SSF51735">
    <property type="entry name" value="NAD(P)-binding Rossmann-fold domains"/>
    <property type="match status" value="1"/>
</dbReference>
<dbReference type="Gene3D" id="3.40.50.720">
    <property type="entry name" value="NAD(P)-binding Rossmann-like Domain"/>
    <property type="match status" value="1"/>
</dbReference>
<dbReference type="STRING" id="313368.SAMN04488012_10951"/>
<proteinExistence type="inferred from homology"/>
<name>A0A1M6J7T6_9RHOB</name>
<reference evidence="3 4" key="1">
    <citation type="submission" date="2016-11" db="EMBL/GenBank/DDBJ databases">
        <authorList>
            <person name="Jaros S."/>
            <person name="Januszkiewicz K."/>
            <person name="Wedrychowicz H."/>
        </authorList>
    </citation>
    <scope>NUCLEOTIDE SEQUENCE [LARGE SCALE GENOMIC DNA]</scope>
    <source>
        <strain evidence="3 4">DSM 26892</strain>
    </source>
</reference>
<dbReference type="InterPro" id="IPR036291">
    <property type="entry name" value="NAD(P)-bd_dom_sf"/>
</dbReference>
<dbReference type="GO" id="GO:0016491">
    <property type="term" value="F:oxidoreductase activity"/>
    <property type="evidence" value="ECO:0007669"/>
    <property type="project" value="UniProtKB-KW"/>
</dbReference>
<comment type="similarity">
    <text evidence="1">Belongs to the short-chain dehydrogenases/reductases (SDR) family.</text>
</comment>
<protein>
    <submittedName>
        <fullName evidence="3">3-oxoacyl-[acyl-carrier protein] reductase</fullName>
    </submittedName>
</protein>
<dbReference type="PRINTS" id="PR00080">
    <property type="entry name" value="SDRFAMILY"/>
</dbReference>
<evidence type="ECO:0000256" key="1">
    <source>
        <dbReference type="ARBA" id="ARBA00006484"/>
    </source>
</evidence>
<dbReference type="RefSeq" id="WP_073129172.1">
    <property type="nucleotide sequence ID" value="NZ_FQZA01000009.1"/>
</dbReference>
<dbReference type="PRINTS" id="PR00081">
    <property type="entry name" value="GDHRDH"/>
</dbReference>
<gene>
    <name evidence="3" type="ORF">SAMN04488012_10951</name>
</gene>
<dbReference type="CDD" id="cd05233">
    <property type="entry name" value="SDR_c"/>
    <property type="match status" value="1"/>
</dbReference>
<sequence>MDLTGTSALVTGGSGGLGRLVCSALAGAGARVAVGYLEGRDRAERVCDDIAGQGGRAIAVRLDQGNQASIDEAVGTVVGSFGGLDVLVNNAAMAKAVPFPDLDALSTELWDRTMAINLRGPWLVSRAAAPHLKASGRGRIVNVSAMAGMKPMGASIAQSVVKAGVIQLTRCLAVAMAPDVTVNCVAPGMMEGTELTKGIPDAFVDGFRSQSVLGRTTSLDDVAAQVVQFCRADSVTGQTLVVDGGVFFH</sequence>
<dbReference type="Proteomes" id="UP000184040">
    <property type="component" value="Unassembled WGS sequence"/>
</dbReference>
<evidence type="ECO:0000313" key="3">
    <source>
        <dbReference type="EMBL" id="SHJ42744.1"/>
    </source>
</evidence>
<evidence type="ECO:0000256" key="2">
    <source>
        <dbReference type="ARBA" id="ARBA00023002"/>
    </source>
</evidence>
<dbReference type="EMBL" id="FQZA01000009">
    <property type="protein sequence ID" value="SHJ42744.1"/>
    <property type="molecule type" value="Genomic_DNA"/>
</dbReference>
<keyword evidence="4" id="KW-1185">Reference proteome</keyword>
<evidence type="ECO:0000313" key="4">
    <source>
        <dbReference type="Proteomes" id="UP000184040"/>
    </source>
</evidence>
<dbReference type="FunFam" id="3.40.50.720:FF:000084">
    <property type="entry name" value="Short-chain dehydrogenase reductase"/>
    <property type="match status" value="1"/>
</dbReference>
<dbReference type="Pfam" id="PF13561">
    <property type="entry name" value="adh_short_C2"/>
    <property type="match status" value="1"/>
</dbReference>
<keyword evidence="2" id="KW-0560">Oxidoreductase</keyword>
<organism evidence="3 4">
    <name type="scientific">Palleronia salina</name>
    <dbReference type="NCBI Taxonomy" id="313368"/>
    <lineage>
        <taxon>Bacteria</taxon>
        <taxon>Pseudomonadati</taxon>
        <taxon>Pseudomonadota</taxon>
        <taxon>Alphaproteobacteria</taxon>
        <taxon>Rhodobacterales</taxon>
        <taxon>Roseobacteraceae</taxon>
        <taxon>Palleronia</taxon>
    </lineage>
</organism>
<dbReference type="AlphaFoldDB" id="A0A1M6J7T6"/>